<keyword evidence="1" id="KW-1133">Transmembrane helix</keyword>
<organism evidence="2 3">
    <name type="scientific">Mycolicibacterium neworleansense</name>
    <dbReference type="NCBI Taxonomy" id="146018"/>
    <lineage>
        <taxon>Bacteria</taxon>
        <taxon>Bacillati</taxon>
        <taxon>Actinomycetota</taxon>
        <taxon>Actinomycetes</taxon>
        <taxon>Mycobacteriales</taxon>
        <taxon>Mycobacteriaceae</taxon>
        <taxon>Mycolicibacterium</taxon>
    </lineage>
</organism>
<keyword evidence="1" id="KW-0472">Membrane</keyword>
<gene>
    <name evidence="2" type="ORF">BN2156_00388</name>
</gene>
<dbReference type="Proteomes" id="UP000199147">
    <property type="component" value="Unassembled WGS sequence"/>
</dbReference>
<name>A0A0H5RIG2_9MYCO</name>
<evidence type="ECO:0000256" key="1">
    <source>
        <dbReference type="SAM" id="Phobius"/>
    </source>
</evidence>
<evidence type="ECO:0000313" key="2">
    <source>
        <dbReference type="EMBL" id="CRZ13551.1"/>
    </source>
</evidence>
<keyword evidence="3" id="KW-1185">Reference proteome</keyword>
<sequence length="258" mass="26654">MKSFKRKNIHPLSSPLCAHIVQTMNDSTRDRIRTARPTGRQGGPPLAPVAAVSLALLLAGLAVGVALGGLMPLPYGKAAAVIRYIHDNHGAVQASAVGTFAASVPLAIYAATVSTRLRQLGVTAPGATIALAGGILAAGSLALSGLICWTMSRAEVVIDDGLIRALYYLVFLTGGVGHIVALGLLLAGIAVPSLILGLLPRPVAWTGLLIAALAELATLVLIWPESSVILPIARFTGLIWLIVAGALLPARRPDRSRT</sequence>
<reference evidence="3" key="1">
    <citation type="submission" date="2015-07" db="EMBL/GenBank/DDBJ databases">
        <authorList>
            <person name="Urmite Genomes"/>
        </authorList>
    </citation>
    <scope>NUCLEOTIDE SEQUENCE [LARGE SCALE GENOMIC DNA]</scope>
    <source>
        <strain evidence="3">type strain: ATCC 49404</strain>
    </source>
</reference>
<feature type="transmembrane region" description="Helical" evidence="1">
    <location>
        <begin position="229"/>
        <end position="248"/>
    </location>
</feature>
<feature type="transmembrane region" description="Helical" evidence="1">
    <location>
        <begin position="91"/>
        <end position="112"/>
    </location>
</feature>
<protein>
    <recommendedName>
        <fullName evidence="4">Integral membrane protein</fullName>
    </recommendedName>
</protein>
<feature type="transmembrane region" description="Helical" evidence="1">
    <location>
        <begin position="167"/>
        <end position="191"/>
    </location>
</feature>
<keyword evidence="1" id="KW-0812">Transmembrane</keyword>
<evidence type="ECO:0000313" key="3">
    <source>
        <dbReference type="Proteomes" id="UP000199147"/>
    </source>
</evidence>
<dbReference type="STRING" id="146018.BN2156_00388"/>
<proteinExistence type="predicted"/>
<feature type="transmembrane region" description="Helical" evidence="1">
    <location>
        <begin position="203"/>
        <end position="223"/>
    </location>
</feature>
<evidence type="ECO:0008006" key="4">
    <source>
        <dbReference type="Google" id="ProtNLM"/>
    </source>
</evidence>
<feature type="transmembrane region" description="Helical" evidence="1">
    <location>
        <begin position="46"/>
        <end position="71"/>
    </location>
</feature>
<dbReference type="AlphaFoldDB" id="A0A0H5RIG2"/>
<feature type="transmembrane region" description="Helical" evidence="1">
    <location>
        <begin position="124"/>
        <end position="147"/>
    </location>
</feature>
<dbReference type="EMBL" id="CWKH01000001">
    <property type="protein sequence ID" value="CRZ13551.1"/>
    <property type="molecule type" value="Genomic_DNA"/>
</dbReference>
<accession>A0A0H5RIG2</accession>